<organism evidence="2 3">
    <name type="scientific">Angustibacter aerolatus</name>
    <dbReference type="NCBI Taxonomy" id="1162965"/>
    <lineage>
        <taxon>Bacteria</taxon>
        <taxon>Bacillati</taxon>
        <taxon>Actinomycetota</taxon>
        <taxon>Actinomycetes</taxon>
        <taxon>Kineosporiales</taxon>
        <taxon>Kineosporiaceae</taxon>
    </lineage>
</organism>
<dbReference type="Gene3D" id="3.30.470.20">
    <property type="entry name" value="ATP-grasp fold, B domain"/>
    <property type="match status" value="1"/>
</dbReference>
<name>A0ABQ6JD04_9ACTN</name>
<proteinExistence type="predicted"/>
<feature type="region of interest" description="Disordered" evidence="1">
    <location>
        <begin position="40"/>
        <end position="104"/>
    </location>
</feature>
<sequence length="147" mass="15583">MLGAEHSTFTVQAMAPAGVPCVIRSVEDPLFGPVLEFGVDGAPTEPAGRRRAPDAAAARGGRRRPGALDRRGPAALRAPRRRAGRHRGARGRRHPGRAARRPACPRWPSLVLDPVLAAPSGVAVLGARVRLAPPPGRTDDDIRRLPD</sequence>
<comment type="caution">
    <text evidence="2">The sequence shown here is derived from an EMBL/GenBank/DDBJ whole genome shotgun (WGS) entry which is preliminary data.</text>
</comment>
<keyword evidence="3" id="KW-1185">Reference proteome</keyword>
<reference evidence="3" key="1">
    <citation type="journal article" date="2019" name="Int. J. Syst. Evol. Microbiol.">
        <title>The Global Catalogue of Microorganisms (GCM) 10K type strain sequencing project: providing services to taxonomists for standard genome sequencing and annotation.</title>
        <authorList>
            <consortium name="The Broad Institute Genomics Platform"/>
            <consortium name="The Broad Institute Genome Sequencing Center for Infectious Disease"/>
            <person name="Wu L."/>
            <person name="Ma J."/>
        </authorList>
    </citation>
    <scope>NUCLEOTIDE SEQUENCE [LARGE SCALE GENOMIC DNA]</scope>
    <source>
        <strain evidence="3">NBRC 108730</strain>
    </source>
</reference>
<dbReference type="Proteomes" id="UP001157017">
    <property type="component" value="Unassembled WGS sequence"/>
</dbReference>
<protein>
    <submittedName>
        <fullName evidence="2">Uncharacterized protein</fullName>
    </submittedName>
</protein>
<accession>A0ABQ6JD04</accession>
<evidence type="ECO:0000256" key="1">
    <source>
        <dbReference type="SAM" id="MobiDB-lite"/>
    </source>
</evidence>
<gene>
    <name evidence="2" type="ORF">GCM10025868_05640</name>
</gene>
<evidence type="ECO:0000313" key="2">
    <source>
        <dbReference type="EMBL" id="GMA85314.1"/>
    </source>
</evidence>
<evidence type="ECO:0000313" key="3">
    <source>
        <dbReference type="Proteomes" id="UP001157017"/>
    </source>
</evidence>
<dbReference type="EMBL" id="BSUZ01000001">
    <property type="protein sequence ID" value="GMA85314.1"/>
    <property type="molecule type" value="Genomic_DNA"/>
</dbReference>
<feature type="compositionally biased region" description="Basic residues" evidence="1">
    <location>
        <begin position="78"/>
        <end position="100"/>
    </location>
</feature>
<dbReference type="Pfam" id="PF13549">
    <property type="entry name" value="ATP-grasp_5"/>
    <property type="match status" value="1"/>
</dbReference>